<dbReference type="InterPro" id="IPR000387">
    <property type="entry name" value="Tyr_Pase_dom"/>
</dbReference>
<dbReference type="InterPro" id="IPR020422">
    <property type="entry name" value="TYR_PHOSPHATASE_DUAL_dom"/>
</dbReference>
<keyword evidence="6" id="KW-0132">Cell division</keyword>
<comment type="subcellular location">
    <subcellularLocation>
        <location evidence="2">Chromosome</location>
        <location evidence="2">Centromere</location>
        <location evidence="2">Kinetochore</location>
    </subcellularLocation>
    <subcellularLocation>
        <location evidence="1">Nucleus</location>
    </subcellularLocation>
</comment>
<dbReference type="GO" id="GO:0005634">
    <property type="term" value="C:nucleus"/>
    <property type="evidence" value="ECO:0007669"/>
    <property type="project" value="UniProtKB-SubCell"/>
</dbReference>
<gene>
    <name evidence="17" type="ORF">EOD39_18186</name>
</gene>
<evidence type="ECO:0000256" key="15">
    <source>
        <dbReference type="SAM" id="MobiDB-lite"/>
    </source>
</evidence>
<dbReference type="FunFam" id="1.10.418.30:FF:000002">
    <property type="entry name" value="NDC80, kinetochore complex component"/>
    <property type="match status" value="1"/>
</dbReference>
<dbReference type="GO" id="GO:0051301">
    <property type="term" value="P:cell division"/>
    <property type="evidence" value="ECO:0007669"/>
    <property type="project" value="UniProtKB-KW"/>
</dbReference>
<dbReference type="InterPro" id="IPR055260">
    <property type="entry name" value="Ndc80_CH"/>
</dbReference>
<evidence type="ECO:0000256" key="8">
    <source>
        <dbReference type="ARBA" id="ARBA00022838"/>
    </source>
</evidence>
<dbReference type="Gene3D" id="6.10.250.1950">
    <property type="match status" value="1"/>
</dbReference>
<dbReference type="Proteomes" id="UP000289886">
    <property type="component" value="Unassembled WGS sequence"/>
</dbReference>
<comment type="similarity">
    <text evidence="3">Belongs to the NDC80/HEC1 family.</text>
</comment>
<dbReference type="SMART" id="SM00195">
    <property type="entry name" value="DSPc"/>
    <property type="match status" value="1"/>
</dbReference>
<dbReference type="PANTHER" id="PTHR10643:SF2">
    <property type="entry name" value="KINETOCHORE PROTEIN NDC80 HOMOLOG"/>
    <property type="match status" value="1"/>
</dbReference>
<reference evidence="17 18" key="1">
    <citation type="submission" date="2019-01" db="EMBL/GenBank/DDBJ databases">
        <title>Draft Genome and Complete Hox-Cluster Characterization of the Sterlet Sturgeon (Acipenser ruthenus).</title>
        <authorList>
            <person name="Wei Q."/>
        </authorList>
    </citation>
    <scope>NUCLEOTIDE SEQUENCE [LARGE SCALE GENOMIC DNA]</scope>
    <source>
        <strain evidence="17">WHYD16114868_AA</strain>
        <tissue evidence="17">Blood</tissue>
    </source>
</reference>
<dbReference type="GO" id="GO:0031262">
    <property type="term" value="C:Ndc80 complex"/>
    <property type="evidence" value="ECO:0007669"/>
    <property type="project" value="InterPro"/>
</dbReference>
<feature type="region of interest" description="Disordered" evidence="15">
    <location>
        <begin position="1"/>
        <end position="22"/>
    </location>
</feature>
<dbReference type="InterPro" id="IPR057091">
    <property type="entry name" value="NDC80_loop"/>
</dbReference>
<sequence>MNRASSSRQSLLPMRVTDNGRMSLATPQRASGAGMSRNSAFGGFGGAEKIKDPRPLHDKSFVQQCIRQLCEYLGENGFPSPVTVKSLQSPTSKEFLKIFSFIYSFLDPTFQMPTSKIEEEIPRILKDLGYPFPISKSSMYSVGAPHTWPQILGGLIWLIDSVKLFDTMREQDLLFPDFSDGGIETEDGIEFNKLFISYTSKSYDRFMQGADTFEEEDAEFFPKLKDLYNVDEAHLESLAEKYKILTDEVERLEKESQQDRLMTKKSEKLKLQTDLQKYQSYRSNLESFKSNLEQKLSAVSEELDGAGLQIEALKQETGRLQHIFENQKFSQADIERINHERNELQQTITNLNKNLAEAEHHMWNEEIALAKSKEAVEAELAKYHTLARKLKLIPASAENACGHDFEIKFTIECGPSRIGHYKNQIHTPLMNMISQVEEEINKLVPQKLSMVETSEQVSSMIADKANDLKLLKEQLRKLDEQLEQELHEAEREEHKWSTELDSLESHKKLLEKKVTDGYDEAVEQLKATRQEYHLVLQETSEERRIVANNLSSILDIVTNHVSFVEVNQIGFISSVGIVSGSTRRASAQYTRVGEQQRLVIPAPVQCSVACGGRLCKYENPIKWTEEEQAIKGLYSSWLGIRSVFNLQLPGEHASCGPPLEPGSGFTYLPEVFMEDKIYFYNFTWKHYGVASLAAVLDIVKVMVFALQEGRVAVHCHAGLGRTEVLIACYLVFVTRMSADRAILYIRAKRPSSIQTRGQLLCVREFDHFLQPLWTVFSLRDSTAHPFTLSQYLTRQRYLLHGLEARRLRNLPKIVCIICRILTGLCENKKCKTRSLAQQCSLQALSREITKTLSMFSESDVITVAGVDQVLTPATISLASSFNKEQKGPSQEWRTQRLFPQHPLNRRMSCSDSDLQQISLHFTSDSRDLVESWSCLGPQGVQTVRSSGQITNQKTPDGKDCQKLTSNCPATATWQQRQQKMFKRSQTIAEGSVLQSPGPPLSINHNLKESPEGNMKAKCPQFPRVKCCQRMGLHADSSSPATVEQALSCAVKREGVSNGKGEPSCNTGSCRSKQLAVALMLADQHGKNGETLEKILSWQQELNLSEEAWGKLEKELDPAVLSGLLWGWLEHLKQPVLSEADLTNMQSSLTTGSPLQHLNKGLFLTAGRFFNWSCLGPQGVQTVRSSGQITDQKTPDGKDCQKLTSNCPATATWQQRRQKMFKRSQTIAEGSVLQNPGPPLSINHNLKESPEGNIKAKCPQFPRVKCSQRMGLHADSSSPATVEQALSCAVKREGVSNGKRESSCNTGSCRSKQLAVALTLADQHGKN</sequence>
<dbReference type="Pfam" id="PF24487">
    <property type="entry name" value="NDC80_loop"/>
    <property type="match status" value="1"/>
</dbReference>
<dbReference type="InterPro" id="IPR005550">
    <property type="entry name" value="Kinetochore_Ndc80"/>
</dbReference>
<dbReference type="GO" id="GO:0005737">
    <property type="term" value="C:cytoplasm"/>
    <property type="evidence" value="ECO:0007669"/>
    <property type="project" value="UniProtKB-ARBA"/>
</dbReference>
<evidence type="ECO:0000256" key="6">
    <source>
        <dbReference type="ARBA" id="ARBA00022618"/>
    </source>
</evidence>
<proteinExistence type="inferred from homology"/>
<evidence type="ECO:0000313" key="18">
    <source>
        <dbReference type="Proteomes" id="UP000289886"/>
    </source>
</evidence>
<feature type="coiled-coil region" evidence="14">
    <location>
        <begin position="289"/>
        <end position="361"/>
    </location>
</feature>
<evidence type="ECO:0000256" key="2">
    <source>
        <dbReference type="ARBA" id="ARBA00004629"/>
    </source>
</evidence>
<keyword evidence="11" id="KW-0131">Cell cycle</keyword>
<dbReference type="Gene3D" id="1.10.418.30">
    <property type="entry name" value="Ncd80 complex, Ncd80 subunit"/>
    <property type="match status" value="1"/>
</dbReference>
<evidence type="ECO:0000256" key="1">
    <source>
        <dbReference type="ARBA" id="ARBA00004123"/>
    </source>
</evidence>
<dbReference type="PANTHER" id="PTHR10643">
    <property type="entry name" value="KINETOCHORE PROTEIN NDC80"/>
    <property type="match status" value="1"/>
</dbReference>
<feature type="domain" description="Tyrosine specific protein phosphatases" evidence="16">
    <location>
        <begin position="693"/>
        <end position="760"/>
    </location>
</feature>
<name>A0A444V1C9_ACIRT</name>
<dbReference type="PROSITE" id="PS50056">
    <property type="entry name" value="TYR_PHOSPHATASE_2"/>
    <property type="match status" value="1"/>
</dbReference>
<evidence type="ECO:0000256" key="14">
    <source>
        <dbReference type="SAM" id="Coils"/>
    </source>
</evidence>
<keyword evidence="9 14" id="KW-0175">Coiled coil</keyword>
<keyword evidence="8" id="KW-0995">Kinetochore</keyword>
<evidence type="ECO:0000313" key="17">
    <source>
        <dbReference type="EMBL" id="RXM94261.1"/>
    </source>
</evidence>
<dbReference type="InterPro" id="IPR000340">
    <property type="entry name" value="Dual-sp_phosphatase_cat-dom"/>
</dbReference>
<keyword evidence="10" id="KW-0539">Nucleus</keyword>
<dbReference type="InterPro" id="IPR003595">
    <property type="entry name" value="Tyr_Pase_cat"/>
</dbReference>
<keyword evidence="7" id="KW-0498">Mitosis</keyword>
<dbReference type="Pfam" id="PF03801">
    <property type="entry name" value="Ndc80_HEC"/>
    <property type="match status" value="1"/>
</dbReference>
<dbReference type="EMBL" id="SCEB01003564">
    <property type="protein sequence ID" value="RXM94261.1"/>
    <property type="molecule type" value="Genomic_DNA"/>
</dbReference>
<evidence type="ECO:0000256" key="7">
    <source>
        <dbReference type="ARBA" id="ARBA00022776"/>
    </source>
</evidence>
<dbReference type="InterPro" id="IPR029021">
    <property type="entry name" value="Prot-tyrosine_phosphatase-like"/>
</dbReference>
<evidence type="ECO:0000256" key="11">
    <source>
        <dbReference type="ARBA" id="ARBA00023306"/>
    </source>
</evidence>
<evidence type="ECO:0000256" key="4">
    <source>
        <dbReference type="ARBA" id="ARBA00014642"/>
    </source>
</evidence>
<evidence type="ECO:0000256" key="5">
    <source>
        <dbReference type="ARBA" id="ARBA00022454"/>
    </source>
</evidence>
<feature type="coiled-coil region" evidence="14">
    <location>
        <begin position="235"/>
        <end position="262"/>
    </location>
</feature>
<evidence type="ECO:0000256" key="13">
    <source>
        <dbReference type="ARBA" id="ARBA00031685"/>
    </source>
</evidence>
<dbReference type="GO" id="GO:0005813">
    <property type="term" value="C:centrosome"/>
    <property type="evidence" value="ECO:0007669"/>
    <property type="project" value="UniProtKB-ARBA"/>
</dbReference>
<dbReference type="Gene3D" id="3.90.190.10">
    <property type="entry name" value="Protein tyrosine phosphatase superfamily"/>
    <property type="match status" value="1"/>
</dbReference>
<dbReference type="GO" id="GO:0051315">
    <property type="term" value="P:attachment of mitotic spindle microtubules to kinetochore"/>
    <property type="evidence" value="ECO:0007669"/>
    <property type="project" value="InterPro"/>
</dbReference>
<keyword evidence="12" id="KW-0137">Centromere</keyword>
<dbReference type="InterPro" id="IPR038273">
    <property type="entry name" value="Ndc80_sf"/>
</dbReference>
<evidence type="ECO:0000256" key="12">
    <source>
        <dbReference type="ARBA" id="ARBA00023328"/>
    </source>
</evidence>
<keyword evidence="18" id="KW-1185">Reference proteome</keyword>
<evidence type="ECO:0000259" key="16">
    <source>
        <dbReference type="PROSITE" id="PS50056"/>
    </source>
</evidence>
<dbReference type="Pfam" id="PF00782">
    <property type="entry name" value="DSPc"/>
    <property type="match status" value="1"/>
</dbReference>
<organism evidence="17 18">
    <name type="scientific">Acipenser ruthenus</name>
    <name type="common">Sterlet sturgeon</name>
    <dbReference type="NCBI Taxonomy" id="7906"/>
    <lineage>
        <taxon>Eukaryota</taxon>
        <taxon>Metazoa</taxon>
        <taxon>Chordata</taxon>
        <taxon>Craniata</taxon>
        <taxon>Vertebrata</taxon>
        <taxon>Euteleostomi</taxon>
        <taxon>Actinopterygii</taxon>
        <taxon>Chondrostei</taxon>
        <taxon>Acipenseriformes</taxon>
        <taxon>Acipenseridae</taxon>
        <taxon>Acipenser</taxon>
    </lineage>
</organism>
<dbReference type="InterPro" id="IPR049573">
    <property type="entry name" value="PTPDC1_PTP"/>
</dbReference>
<comment type="caution">
    <text evidence="17">The sequence shown here is derived from an EMBL/GenBank/DDBJ whole genome shotgun (WGS) entry which is preliminary data.</text>
</comment>
<dbReference type="GO" id="GO:0060271">
    <property type="term" value="P:cilium assembly"/>
    <property type="evidence" value="ECO:0007669"/>
    <property type="project" value="InterPro"/>
</dbReference>
<feature type="compositionally biased region" description="Polar residues" evidence="15">
    <location>
        <begin position="1"/>
        <end position="10"/>
    </location>
</feature>
<evidence type="ECO:0000256" key="10">
    <source>
        <dbReference type="ARBA" id="ARBA00023242"/>
    </source>
</evidence>
<evidence type="ECO:0000256" key="9">
    <source>
        <dbReference type="ARBA" id="ARBA00023054"/>
    </source>
</evidence>
<dbReference type="Pfam" id="PF18077">
    <property type="entry name" value="DUF5595"/>
    <property type="match status" value="1"/>
</dbReference>
<evidence type="ECO:0000256" key="3">
    <source>
        <dbReference type="ARBA" id="ARBA00007050"/>
    </source>
</evidence>
<protein>
    <recommendedName>
        <fullName evidence="4">Kinetochore protein NDC80 homolog</fullName>
    </recommendedName>
    <alternativeName>
        <fullName evidence="13">Kinetochore protein Hec1</fullName>
    </alternativeName>
</protein>
<feature type="coiled-coil region" evidence="14">
    <location>
        <begin position="461"/>
        <end position="542"/>
    </location>
</feature>
<keyword evidence="5" id="KW-0158">Chromosome</keyword>
<dbReference type="CDD" id="cd14506">
    <property type="entry name" value="PTP_PTPDC1"/>
    <property type="match status" value="1"/>
</dbReference>
<dbReference type="InterPro" id="IPR040967">
    <property type="entry name" value="DUF5595"/>
</dbReference>
<dbReference type="GO" id="GO:0007051">
    <property type="term" value="P:spindle organization"/>
    <property type="evidence" value="ECO:0007669"/>
    <property type="project" value="UniProtKB-ARBA"/>
</dbReference>
<dbReference type="GO" id="GO:0004725">
    <property type="term" value="F:protein tyrosine phosphatase activity"/>
    <property type="evidence" value="ECO:0007669"/>
    <property type="project" value="InterPro"/>
</dbReference>
<dbReference type="SMART" id="SM00404">
    <property type="entry name" value="PTPc_motif"/>
    <property type="match status" value="1"/>
</dbReference>
<dbReference type="SUPFAM" id="SSF52799">
    <property type="entry name" value="(Phosphotyrosine protein) phosphatases II"/>
    <property type="match status" value="1"/>
</dbReference>
<accession>A0A444V1C9</accession>